<evidence type="ECO:0000256" key="4">
    <source>
        <dbReference type="ARBA" id="ARBA00023136"/>
    </source>
</evidence>
<evidence type="ECO:0000259" key="6">
    <source>
        <dbReference type="PROSITE" id="PS51012"/>
    </source>
</evidence>
<sequence>MRVPATTGGVRARCFLPPWYPIIWEEMIYWRSKFWLYLATYMLSPMLFLLSFGFGVGRRLQMIMPGGMSYLDFLVPGVVALALFNNGVTSVTVRMFYTRLHFQSFEAYRLAPVSNFSICLGYTLAGAMRGLLAGLIVLIMVFLLVPGLKLNWPFFGTMLLASLCFGTFGVLIGLCLRSFDDQALVSEFILVPITFLSGTLIPVERLPGFLQHVVWLLPLTPAAELLRTTLTGNGFNWRLAAVLGGWSVVLFTLGWLRLKILDG</sequence>
<dbReference type="AlphaFoldDB" id="A0A1M6LHS9"/>
<evidence type="ECO:0000313" key="7">
    <source>
        <dbReference type="EMBL" id="SHJ70728.1"/>
    </source>
</evidence>
<feature type="transmembrane region" description="Helical" evidence="5">
    <location>
        <begin position="107"/>
        <end position="124"/>
    </location>
</feature>
<dbReference type="PRINTS" id="PR00164">
    <property type="entry name" value="ABC2TRNSPORT"/>
</dbReference>
<dbReference type="Proteomes" id="UP000184529">
    <property type="component" value="Unassembled WGS sequence"/>
</dbReference>
<comment type="similarity">
    <text evidence="5">Belongs to the ABC-2 integral membrane protein family.</text>
</comment>
<dbReference type="Pfam" id="PF01061">
    <property type="entry name" value="ABC2_membrane"/>
    <property type="match status" value="1"/>
</dbReference>
<organism evidence="7 8">
    <name type="scientific">Desulfofundulus thermosubterraneus DSM 16057</name>
    <dbReference type="NCBI Taxonomy" id="1121432"/>
    <lineage>
        <taxon>Bacteria</taxon>
        <taxon>Bacillati</taxon>
        <taxon>Bacillota</taxon>
        <taxon>Clostridia</taxon>
        <taxon>Eubacteriales</taxon>
        <taxon>Peptococcaceae</taxon>
        <taxon>Desulfofundulus</taxon>
    </lineage>
</organism>
<dbReference type="InterPro" id="IPR052522">
    <property type="entry name" value="ABC-2_transport_permease"/>
</dbReference>
<keyword evidence="5" id="KW-0813">Transport</keyword>
<keyword evidence="2 5" id="KW-0812">Transmembrane</keyword>
<keyword evidence="5" id="KW-1003">Cell membrane</keyword>
<dbReference type="InterPro" id="IPR047817">
    <property type="entry name" value="ABC2_TM_bact-type"/>
</dbReference>
<dbReference type="InterPro" id="IPR000412">
    <property type="entry name" value="ABC_2_transport"/>
</dbReference>
<feature type="domain" description="ABC transmembrane type-2" evidence="6">
    <location>
        <begin position="36"/>
        <end position="261"/>
    </location>
</feature>
<proteinExistence type="inferred from homology"/>
<comment type="subcellular location">
    <subcellularLocation>
        <location evidence="5">Cell membrane</location>
        <topology evidence="5">Multi-pass membrane protein</topology>
    </subcellularLocation>
    <subcellularLocation>
        <location evidence="1">Membrane</location>
        <topology evidence="1">Multi-pass membrane protein</topology>
    </subcellularLocation>
</comment>
<protein>
    <recommendedName>
        <fullName evidence="5">Transport permease protein</fullName>
    </recommendedName>
</protein>
<keyword evidence="8" id="KW-1185">Reference proteome</keyword>
<feature type="transmembrane region" description="Helical" evidence="5">
    <location>
        <begin position="34"/>
        <end position="56"/>
    </location>
</feature>
<feature type="transmembrane region" description="Helical" evidence="5">
    <location>
        <begin position="235"/>
        <end position="256"/>
    </location>
</feature>
<keyword evidence="4 5" id="KW-0472">Membrane</keyword>
<dbReference type="InterPro" id="IPR013525">
    <property type="entry name" value="ABC2_TM"/>
</dbReference>
<dbReference type="GO" id="GO:0140359">
    <property type="term" value="F:ABC-type transporter activity"/>
    <property type="evidence" value="ECO:0007669"/>
    <property type="project" value="InterPro"/>
</dbReference>
<dbReference type="GO" id="GO:0043190">
    <property type="term" value="C:ATP-binding cassette (ABC) transporter complex"/>
    <property type="evidence" value="ECO:0007669"/>
    <property type="project" value="InterPro"/>
</dbReference>
<reference evidence="8" key="1">
    <citation type="submission" date="2016-11" db="EMBL/GenBank/DDBJ databases">
        <authorList>
            <person name="Varghese N."/>
            <person name="Submissions S."/>
        </authorList>
    </citation>
    <scope>NUCLEOTIDE SEQUENCE [LARGE SCALE GENOMIC DNA]</scope>
    <source>
        <strain evidence="8">DSM 16057</strain>
    </source>
</reference>
<feature type="transmembrane region" description="Helical" evidence="5">
    <location>
        <begin position="154"/>
        <end position="176"/>
    </location>
</feature>
<dbReference type="OrthoDB" id="111284at2"/>
<evidence type="ECO:0000256" key="5">
    <source>
        <dbReference type="RuleBase" id="RU361157"/>
    </source>
</evidence>
<evidence type="ECO:0000313" key="8">
    <source>
        <dbReference type="Proteomes" id="UP000184529"/>
    </source>
</evidence>
<dbReference type="PANTHER" id="PTHR43332">
    <property type="entry name" value="INNER MEMBRANE TRANSPORT PERMEASE YADH-RELATED"/>
    <property type="match status" value="1"/>
</dbReference>
<dbReference type="PROSITE" id="PS51012">
    <property type="entry name" value="ABC_TM2"/>
    <property type="match status" value="1"/>
</dbReference>
<evidence type="ECO:0000256" key="2">
    <source>
        <dbReference type="ARBA" id="ARBA00022692"/>
    </source>
</evidence>
<feature type="transmembrane region" description="Helical" evidence="5">
    <location>
        <begin position="68"/>
        <end position="87"/>
    </location>
</feature>
<dbReference type="PANTHER" id="PTHR43332:SF2">
    <property type="entry name" value="INNER MEMBRANE TRANSPORT PERMEASE YADH"/>
    <property type="match status" value="1"/>
</dbReference>
<feature type="transmembrane region" description="Helical" evidence="5">
    <location>
        <begin position="183"/>
        <end position="203"/>
    </location>
</feature>
<dbReference type="EMBL" id="FQZM01000051">
    <property type="protein sequence ID" value="SHJ70728.1"/>
    <property type="molecule type" value="Genomic_DNA"/>
</dbReference>
<evidence type="ECO:0000256" key="1">
    <source>
        <dbReference type="ARBA" id="ARBA00004141"/>
    </source>
</evidence>
<evidence type="ECO:0000256" key="3">
    <source>
        <dbReference type="ARBA" id="ARBA00022989"/>
    </source>
</evidence>
<keyword evidence="3 5" id="KW-1133">Transmembrane helix</keyword>
<dbReference type="STRING" id="1121432.SAMN02745219_03151"/>
<dbReference type="PIRSF" id="PIRSF006648">
    <property type="entry name" value="DrrB"/>
    <property type="match status" value="1"/>
</dbReference>
<name>A0A1M6LHS9_9FIRM</name>
<gene>
    <name evidence="7" type="ORF">SAMN02745219_03151</name>
</gene>
<accession>A0A1M6LHS9</accession>